<proteinExistence type="predicted"/>
<evidence type="ECO:0000259" key="4">
    <source>
        <dbReference type="PROSITE" id="PS50118"/>
    </source>
</evidence>
<sequence length="252" mass="27013">MEVPPVSSVEGGSGAKTMGLQLKSNPVREGGPPTTTPTAAPATTVPAGVTTRSGGRKRKDSKHQDEPKKPSSPYGVFFSDVYPSVLQANPRMSFSEASKLISAMWNAMGIDTKKQYHERSEKQKEVYQTYQASRKTETTPTDEPAAATSPQVTTETKTLVEVTPPTQQTASYVGLTTGAEQVVGGTAVSQRQSVAPPLATSPPPPPLAPPATKVVMKELRHCVNDGCFKDAVYTDYRGPRYCSNDCVIQHCK</sequence>
<feature type="region of interest" description="Disordered" evidence="3">
    <location>
        <begin position="1"/>
        <end position="76"/>
    </location>
</feature>
<dbReference type="CDD" id="cd00084">
    <property type="entry name" value="HMG-box_SF"/>
    <property type="match status" value="1"/>
</dbReference>
<feature type="DNA-binding region" description="HMG box" evidence="2">
    <location>
        <begin position="67"/>
        <end position="135"/>
    </location>
</feature>
<dbReference type="InterPro" id="IPR050342">
    <property type="entry name" value="HMGB"/>
</dbReference>
<evidence type="ECO:0000313" key="5">
    <source>
        <dbReference type="EMBL" id="CAI8022144.1"/>
    </source>
</evidence>
<keyword evidence="1 2" id="KW-0238">DNA-binding</keyword>
<name>A0AA35S398_GEOBA</name>
<dbReference type="Proteomes" id="UP001174909">
    <property type="component" value="Unassembled WGS sequence"/>
</dbReference>
<dbReference type="InterPro" id="IPR009071">
    <property type="entry name" value="HMG_box_dom"/>
</dbReference>
<organism evidence="5 6">
    <name type="scientific">Geodia barretti</name>
    <name type="common">Barrett's horny sponge</name>
    <dbReference type="NCBI Taxonomy" id="519541"/>
    <lineage>
        <taxon>Eukaryota</taxon>
        <taxon>Metazoa</taxon>
        <taxon>Porifera</taxon>
        <taxon>Demospongiae</taxon>
        <taxon>Heteroscleromorpha</taxon>
        <taxon>Tetractinellida</taxon>
        <taxon>Astrophorina</taxon>
        <taxon>Geodiidae</taxon>
        <taxon>Geodia</taxon>
    </lineage>
</organism>
<dbReference type="SMART" id="SM00398">
    <property type="entry name" value="HMG"/>
    <property type="match status" value="1"/>
</dbReference>
<gene>
    <name evidence="5" type="ORF">GBAR_LOCUS13022</name>
</gene>
<dbReference type="EMBL" id="CASHTH010001939">
    <property type="protein sequence ID" value="CAI8022144.1"/>
    <property type="molecule type" value="Genomic_DNA"/>
</dbReference>
<evidence type="ECO:0000313" key="6">
    <source>
        <dbReference type="Proteomes" id="UP001174909"/>
    </source>
</evidence>
<feature type="compositionally biased region" description="Low complexity" evidence="3">
    <location>
        <begin position="30"/>
        <end position="51"/>
    </location>
</feature>
<protein>
    <submittedName>
        <fullName evidence="5">TOX high mobility group box family member 4</fullName>
    </submittedName>
</protein>
<dbReference type="Gene3D" id="1.10.30.10">
    <property type="entry name" value="High mobility group box domain"/>
    <property type="match status" value="1"/>
</dbReference>
<dbReference type="InterPro" id="IPR036910">
    <property type="entry name" value="HMG_box_dom_sf"/>
</dbReference>
<reference evidence="5" key="1">
    <citation type="submission" date="2023-03" db="EMBL/GenBank/DDBJ databases">
        <authorList>
            <person name="Steffen K."/>
            <person name="Cardenas P."/>
        </authorList>
    </citation>
    <scope>NUCLEOTIDE SEQUENCE</scope>
</reference>
<keyword evidence="6" id="KW-1185">Reference proteome</keyword>
<dbReference type="GO" id="GO:0005634">
    <property type="term" value="C:nucleus"/>
    <property type="evidence" value="ECO:0007669"/>
    <property type="project" value="UniProtKB-UniRule"/>
</dbReference>
<comment type="caution">
    <text evidence="5">The sequence shown here is derived from an EMBL/GenBank/DDBJ whole genome shotgun (WGS) entry which is preliminary data.</text>
</comment>
<dbReference type="AlphaFoldDB" id="A0AA35S398"/>
<feature type="compositionally biased region" description="Low complexity" evidence="3">
    <location>
        <begin position="138"/>
        <end position="156"/>
    </location>
</feature>
<feature type="region of interest" description="Disordered" evidence="3">
    <location>
        <begin position="130"/>
        <end position="156"/>
    </location>
</feature>
<dbReference type="PROSITE" id="PS50118">
    <property type="entry name" value="HMG_BOX_2"/>
    <property type="match status" value="1"/>
</dbReference>
<accession>A0AA35S398</accession>
<dbReference type="GO" id="GO:0003677">
    <property type="term" value="F:DNA binding"/>
    <property type="evidence" value="ECO:0007669"/>
    <property type="project" value="UniProtKB-UniRule"/>
</dbReference>
<evidence type="ECO:0000256" key="1">
    <source>
        <dbReference type="ARBA" id="ARBA00023125"/>
    </source>
</evidence>
<dbReference type="PANTHER" id="PTHR48112">
    <property type="entry name" value="HIGH MOBILITY GROUP PROTEIN DSP1"/>
    <property type="match status" value="1"/>
</dbReference>
<dbReference type="SUPFAM" id="SSF47095">
    <property type="entry name" value="HMG-box"/>
    <property type="match status" value="1"/>
</dbReference>
<evidence type="ECO:0000256" key="2">
    <source>
        <dbReference type="PROSITE-ProRule" id="PRU00267"/>
    </source>
</evidence>
<dbReference type="Pfam" id="PF00505">
    <property type="entry name" value="HMG_box"/>
    <property type="match status" value="1"/>
</dbReference>
<feature type="domain" description="HMG box" evidence="4">
    <location>
        <begin position="67"/>
        <end position="135"/>
    </location>
</feature>
<keyword evidence="2" id="KW-0539">Nucleus</keyword>
<evidence type="ECO:0000256" key="3">
    <source>
        <dbReference type="SAM" id="MobiDB-lite"/>
    </source>
</evidence>